<evidence type="ECO:0000256" key="1">
    <source>
        <dbReference type="ARBA" id="ARBA00022618"/>
    </source>
</evidence>
<feature type="repeat" description="TPR" evidence="7">
    <location>
        <begin position="631"/>
        <end position="664"/>
    </location>
</feature>
<evidence type="ECO:0000256" key="6">
    <source>
        <dbReference type="ARBA" id="ARBA00023306"/>
    </source>
</evidence>
<evidence type="ECO:0000313" key="10">
    <source>
        <dbReference type="Proteomes" id="UP001212997"/>
    </source>
</evidence>
<keyword evidence="4" id="KW-0833">Ubl conjugation pathway</keyword>
<evidence type="ECO:0000256" key="3">
    <source>
        <dbReference type="ARBA" id="ARBA00022776"/>
    </source>
</evidence>
<evidence type="ECO:0000256" key="4">
    <source>
        <dbReference type="ARBA" id="ARBA00022786"/>
    </source>
</evidence>
<dbReference type="GO" id="GO:0051301">
    <property type="term" value="P:cell division"/>
    <property type="evidence" value="ECO:0007669"/>
    <property type="project" value="UniProtKB-KW"/>
</dbReference>
<feature type="region of interest" description="Disordered" evidence="8">
    <location>
        <begin position="57"/>
        <end position="101"/>
    </location>
</feature>
<dbReference type="PANTHER" id="PTHR12558">
    <property type="entry name" value="CELL DIVISION CYCLE 16,23,27"/>
    <property type="match status" value="1"/>
</dbReference>
<feature type="repeat" description="TPR" evidence="7">
    <location>
        <begin position="597"/>
        <end position="630"/>
    </location>
</feature>
<feature type="region of interest" description="Disordered" evidence="8">
    <location>
        <begin position="696"/>
        <end position="726"/>
    </location>
</feature>
<sequence length="726" mass="80987">MPSTPPPNTSFAIPPIPNLPSPSSSRPRHSINSSFSFGPQSLVNSYLETSSTIHNPRTFALDPNRSILPASPLRSSPRLPRRTKGSVTGRHPLATDNTDIFQESVDDEDMEGEGDGYEWGMVDRMRLWRHDALMQHLYETAAFWGDKIVSWTNDPNDAFWLAQTYFLTHQYSRAERLLTRPFPTSPPPRPQPPSLTIPVPNGHTYSFPNIKGKGKEVAIDPTSAPFHPPPRVPVGGAGEMINVAADVQQGVSRLVDMSVACRYLAAQCQMRQGKWTDATEMLGVANPFRGSGKSGPDVPNTDGGIKIEASMCHLRGLLMVKLSRSDQAKHCFMEALSLDVKCYESFHQLISGEMMTPDEGALHCPRSAAVDRLTFTDSLEWEFVQSLAYKEQTPADAEFIQLMYTSRLRKYKHLEEHALARKRLVEEFGLSDNPDVLFSFADALYAQFREPESHISWYAVGVWYMSAKKYNDARTYFSKTSLMDPRFGPAWIAFAHTFAFEGEHDHAVTAYSTCARMFNGSHLPLMFIGMENIILSNHPLADEALFAANSMCDGDPLLANERGVMAFNHGEYEQAAQLFQSAIDLAQVTQTSEITWANTYINLGTCFRKLKRYPDARRIYERVLRLDPRNAAALAFLGMVLHMVDEIDAAIVKYHEALSVDPINSHVLELLNLTLEASTNIDSFAKKALPGGGGIDWAKKMSDQRDKGRAKLVERGGPGDDDNMSL</sequence>
<dbReference type="SUPFAM" id="SSF48452">
    <property type="entry name" value="TPR-like"/>
    <property type="match status" value="1"/>
</dbReference>
<dbReference type="Gene3D" id="1.25.40.10">
    <property type="entry name" value="Tetratricopeptide repeat domain"/>
    <property type="match status" value="1"/>
</dbReference>
<feature type="region of interest" description="Disordered" evidence="8">
    <location>
        <begin position="182"/>
        <end position="201"/>
    </location>
</feature>
<dbReference type="InterPro" id="IPR011990">
    <property type="entry name" value="TPR-like_helical_dom_sf"/>
</dbReference>
<dbReference type="AlphaFoldDB" id="A0AAD5YN31"/>
<evidence type="ECO:0000313" key="9">
    <source>
        <dbReference type="EMBL" id="KAJ3490828.1"/>
    </source>
</evidence>
<keyword evidence="2" id="KW-0677">Repeat</keyword>
<evidence type="ECO:0000256" key="8">
    <source>
        <dbReference type="SAM" id="MobiDB-lite"/>
    </source>
</evidence>
<dbReference type="GO" id="GO:0016567">
    <property type="term" value="P:protein ubiquitination"/>
    <property type="evidence" value="ECO:0007669"/>
    <property type="project" value="TreeGrafter"/>
</dbReference>
<feature type="compositionally biased region" description="Low complexity" evidence="8">
    <location>
        <begin position="65"/>
        <end position="78"/>
    </location>
</feature>
<feature type="repeat" description="TPR" evidence="7">
    <location>
        <begin position="454"/>
        <end position="487"/>
    </location>
</feature>
<organism evidence="9 10">
    <name type="scientific">Meripilus lineatus</name>
    <dbReference type="NCBI Taxonomy" id="2056292"/>
    <lineage>
        <taxon>Eukaryota</taxon>
        <taxon>Fungi</taxon>
        <taxon>Dikarya</taxon>
        <taxon>Basidiomycota</taxon>
        <taxon>Agaricomycotina</taxon>
        <taxon>Agaricomycetes</taxon>
        <taxon>Polyporales</taxon>
        <taxon>Meripilaceae</taxon>
        <taxon>Meripilus</taxon>
    </lineage>
</organism>
<dbReference type="GO" id="GO:0005680">
    <property type="term" value="C:anaphase-promoting complex"/>
    <property type="evidence" value="ECO:0007669"/>
    <property type="project" value="TreeGrafter"/>
</dbReference>
<gene>
    <name evidence="9" type="ORF">NLI96_g1149</name>
</gene>
<keyword evidence="1" id="KW-0132">Cell division</keyword>
<comment type="caution">
    <text evidence="9">The sequence shown here is derived from an EMBL/GenBank/DDBJ whole genome shotgun (WGS) entry which is preliminary data.</text>
</comment>
<dbReference type="Pfam" id="PF13181">
    <property type="entry name" value="TPR_8"/>
    <property type="match status" value="1"/>
</dbReference>
<dbReference type="PROSITE" id="PS50005">
    <property type="entry name" value="TPR"/>
    <property type="match status" value="3"/>
</dbReference>
<dbReference type="PROSITE" id="PS50293">
    <property type="entry name" value="TPR_REGION"/>
    <property type="match status" value="1"/>
</dbReference>
<feature type="compositionally biased region" description="Pro residues" evidence="8">
    <location>
        <begin position="1"/>
        <end position="20"/>
    </location>
</feature>
<dbReference type="InterPro" id="IPR019734">
    <property type="entry name" value="TPR_rpt"/>
</dbReference>
<evidence type="ECO:0000256" key="7">
    <source>
        <dbReference type="PROSITE-ProRule" id="PRU00339"/>
    </source>
</evidence>
<dbReference type="Pfam" id="PF12895">
    <property type="entry name" value="ANAPC3"/>
    <property type="match status" value="1"/>
</dbReference>
<accession>A0AAD5YN31</accession>
<dbReference type="Proteomes" id="UP001212997">
    <property type="component" value="Unassembled WGS sequence"/>
</dbReference>
<feature type="compositionally biased region" description="Pro residues" evidence="8">
    <location>
        <begin position="183"/>
        <end position="195"/>
    </location>
</feature>
<reference evidence="9" key="1">
    <citation type="submission" date="2022-07" db="EMBL/GenBank/DDBJ databases">
        <title>Genome Sequence of Physisporinus lineatus.</title>
        <authorList>
            <person name="Buettner E."/>
        </authorList>
    </citation>
    <scope>NUCLEOTIDE SEQUENCE</scope>
    <source>
        <strain evidence="9">VT162</strain>
    </source>
</reference>
<dbReference type="GO" id="GO:0005737">
    <property type="term" value="C:cytoplasm"/>
    <property type="evidence" value="ECO:0007669"/>
    <property type="project" value="TreeGrafter"/>
</dbReference>
<proteinExistence type="predicted"/>
<dbReference type="GO" id="GO:0031145">
    <property type="term" value="P:anaphase-promoting complex-dependent catabolic process"/>
    <property type="evidence" value="ECO:0007669"/>
    <property type="project" value="TreeGrafter"/>
</dbReference>
<evidence type="ECO:0008006" key="11">
    <source>
        <dbReference type="Google" id="ProtNLM"/>
    </source>
</evidence>
<dbReference type="SMART" id="SM00028">
    <property type="entry name" value="TPR"/>
    <property type="match status" value="6"/>
</dbReference>
<keyword evidence="10" id="KW-1185">Reference proteome</keyword>
<keyword evidence="3" id="KW-0498">Mitosis</keyword>
<dbReference type="EMBL" id="JANAWD010000021">
    <property type="protein sequence ID" value="KAJ3490828.1"/>
    <property type="molecule type" value="Genomic_DNA"/>
</dbReference>
<dbReference type="PANTHER" id="PTHR12558:SF9">
    <property type="entry name" value="CELL DIVISION CYCLE PROTEIN 16 HOMOLOG"/>
    <property type="match status" value="1"/>
</dbReference>
<evidence type="ECO:0000256" key="2">
    <source>
        <dbReference type="ARBA" id="ARBA00022737"/>
    </source>
</evidence>
<name>A0AAD5YN31_9APHY</name>
<feature type="compositionally biased region" description="Basic and acidic residues" evidence="8">
    <location>
        <begin position="697"/>
        <end position="718"/>
    </location>
</feature>
<feature type="region of interest" description="Disordered" evidence="8">
    <location>
        <begin position="1"/>
        <end position="33"/>
    </location>
</feature>
<dbReference type="GO" id="GO:0045842">
    <property type="term" value="P:positive regulation of mitotic metaphase/anaphase transition"/>
    <property type="evidence" value="ECO:0007669"/>
    <property type="project" value="TreeGrafter"/>
</dbReference>
<protein>
    <recommendedName>
        <fullName evidence="11">TPR-like protein</fullName>
    </recommendedName>
</protein>
<keyword evidence="6" id="KW-0131">Cell cycle</keyword>
<evidence type="ECO:0000256" key="5">
    <source>
        <dbReference type="ARBA" id="ARBA00022803"/>
    </source>
</evidence>
<dbReference type="Pfam" id="PF13424">
    <property type="entry name" value="TPR_12"/>
    <property type="match status" value="1"/>
</dbReference>
<feature type="compositionally biased region" description="Low complexity" evidence="8">
    <location>
        <begin position="21"/>
        <end position="33"/>
    </location>
</feature>
<keyword evidence="5 7" id="KW-0802">TPR repeat</keyword>